<evidence type="ECO:0000313" key="1">
    <source>
        <dbReference type="EMBL" id="KKN73621.1"/>
    </source>
</evidence>
<sequence>MLGNRWSFPKITGLDDFVRAVISEINDTQTGGTIGLTTLVEKLYFKDLSTPPIGNILLKVLDQVLYFKDSGDTSAIQIITSLIDEVVGTFDGRDLSVDGTKLDGIESGATADQTEAEILTLLGLTSVEVDQLGNIGATTISATQWGYLGALDQSLTQASSPTFAGLTLADGGSLSLQEDITFTGATTENLIKMPDNLLDALSIQEGSNKYVTFDTVNDEEDILFYKSVDILHTSTHADDHALEIDTDAAGYGDVKALDIDYITGNITAGEDEGILLINIDRTLAIGGDIFALEVLATDQVTGSTGIYGLKIGAEIGPVHQDSGTFANPTKGTDNTIGSSVTKTSIGFTQSPDTITDSSNGFGNFVVGEIVVVTGATTPANNTTYTITVATVGALTVTPQPDTVEDDSASITVEGNVAIMLDGSLGTTTDIFEANGEYILIGAAAAFEEIEFIVATGASGAGIKPTFWYSTAGSHTFTQFTPVDGTDGFKHTGVVAWDQSDLSSHAINTDTGTYDIKVIRTRNSLTTSPVLGYAKTAATTEYIWDENGDVNIRNLIISDAGNIGSASDTDAIAIASGGEVTLSQTLILSDVVDAATDTDKFLVLDGSNNVDFRTGASVLSDIGAQSSEEANVIRDNITLNAWRIATQHALSVLKMEDGIIDVFTDETGIDTANCINQSYNSTGDYYEPVGTGGDIFSYVLDVDSTRDNTAMRTIIPAKDISASASIVKVTFEARSDIALEVIKAYIGHPAGAGDPYDFDGNQVELKFGGGSGFSIGVGETIVSDQTTFALDNSKNIIISFDTDTEGNMRLKITGDGDYKGYYKSATAEAEVTNVTGYTLNSGWLSSVNNIESITALENMTLISESWEAEAEPTESRLQFLMEDVDAATINTDILGYVSLDDGANWETVTLVDEGDFETGKKIIAGTKTLTDRNDQTMVYKIVTANNKHIKIHRTGQFVK</sequence>
<dbReference type="EMBL" id="LAZR01000341">
    <property type="protein sequence ID" value="KKN73621.1"/>
    <property type="molecule type" value="Genomic_DNA"/>
</dbReference>
<comment type="caution">
    <text evidence="1">The sequence shown here is derived from an EMBL/GenBank/DDBJ whole genome shotgun (WGS) entry which is preliminary data.</text>
</comment>
<dbReference type="AlphaFoldDB" id="A0A0F9VJB4"/>
<reference evidence="1" key="1">
    <citation type="journal article" date="2015" name="Nature">
        <title>Complex archaea that bridge the gap between prokaryotes and eukaryotes.</title>
        <authorList>
            <person name="Spang A."/>
            <person name="Saw J.H."/>
            <person name="Jorgensen S.L."/>
            <person name="Zaremba-Niedzwiedzka K."/>
            <person name="Martijn J."/>
            <person name="Lind A.E."/>
            <person name="van Eijk R."/>
            <person name="Schleper C."/>
            <person name="Guy L."/>
            <person name="Ettema T.J."/>
        </authorList>
    </citation>
    <scope>NUCLEOTIDE SEQUENCE</scope>
</reference>
<name>A0A0F9VJB4_9ZZZZ</name>
<organism evidence="1">
    <name type="scientific">marine sediment metagenome</name>
    <dbReference type="NCBI Taxonomy" id="412755"/>
    <lineage>
        <taxon>unclassified sequences</taxon>
        <taxon>metagenomes</taxon>
        <taxon>ecological metagenomes</taxon>
    </lineage>
</organism>
<proteinExistence type="predicted"/>
<accession>A0A0F9VJB4</accession>
<gene>
    <name evidence="1" type="ORF">LCGC14_0399370</name>
</gene>
<protein>
    <submittedName>
        <fullName evidence="1">Uncharacterized protein</fullName>
    </submittedName>
</protein>